<keyword evidence="2" id="KW-1185">Reference proteome</keyword>
<dbReference type="Ensembl" id="ENSDLAT00005082400.1">
    <property type="protein sequence ID" value="ENSDLAP00005065040.1"/>
    <property type="gene ID" value="ENSDLAG00005030347.1"/>
</dbReference>
<accession>A0A8P4JZV7</accession>
<evidence type="ECO:0000313" key="2">
    <source>
        <dbReference type="Proteomes" id="UP000694389"/>
    </source>
</evidence>
<proteinExistence type="predicted"/>
<dbReference type="PANTHER" id="PTHR31635">
    <property type="entry name" value="REVERSE TRANSCRIPTASE DOMAIN-CONTAINING PROTEIN-RELATED"/>
    <property type="match status" value="1"/>
</dbReference>
<evidence type="ECO:0008006" key="3">
    <source>
        <dbReference type="Google" id="ProtNLM"/>
    </source>
</evidence>
<reference evidence="1" key="2">
    <citation type="submission" date="2025-09" db="UniProtKB">
        <authorList>
            <consortium name="Ensembl"/>
        </authorList>
    </citation>
    <scope>IDENTIFICATION</scope>
</reference>
<dbReference type="PANTHER" id="PTHR31635:SF196">
    <property type="entry name" value="REVERSE TRANSCRIPTASE DOMAIN-CONTAINING PROTEIN-RELATED"/>
    <property type="match status" value="1"/>
</dbReference>
<sequence>MLHVYRPNHDDPNFFVNLFFNITYNTELIIGGDFNLALDPAKDRSSPTSKSLSSAVKALKKELEDLNLINVWRVRHTSLCEYKYSIYTYITGGASHYLMRIFSQNTLKSCSSPAPRDQTEPKPKTQVENAGTQVCQYITYLGLKVPTQLDRIFSLNYEALFNKVEKDLDRWMQLPISLIGRMNCIKMNVLPRFLYLFQTLPISIPNKFFKKLESVITRFIWRGKVPRIKIKTLYNTPQYGGSKLPNFELFYWAPQLRAIWFWQTEMNNPSGLEKLLHIWPLKRLCSTMFKKPHLFDKCWSGFKGYLENIARSAGSFDEKTVLHC</sequence>
<dbReference type="Gene3D" id="3.60.10.10">
    <property type="entry name" value="Endonuclease/exonuclease/phosphatase"/>
    <property type="match status" value="1"/>
</dbReference>
<evidence type="ECO:0000313" key="1">
    <source>
        <dbReference type="Ensembl" id="ENSDLAP00005065040.1"/>
    </source>
</evidence>
<name>A0A8P4JZV7_DICLA</name>
<dbReference type="AlphaFoldDB" id="A0A8P4JZV7"/>
<dbReference type="InterPro" id="IPR036691">
    <property type="entry name" value="Endo/exonu/phosph_ase_sf"/>
</dbReference>
<dbReference type="GeneTree" id="ENSGT00940000164735"/>
<reference evidence="1" key="1">
    <citation type="submission" date="2025-08" db="UniProtKB">
        <authorList>
            <consortium name="Ensembl"/>
        </authorList>
    </citation>
    <scope>IDENTIFICATION</scope>
</reference>
<protein>
    <recommendedName>
        <fullName evidence="3">Endonuclease/exonuclease/phosphatase domain-containing protein</fullName>
    </recommendedName>
</protein>
<organism evidence="1 2">
    <name type="scientific">Dicentrarchus labrax</name>
    <name type="common">European seabass</name>
    <name type="synonym">Morone labrax</name>
    <dbReference type="NCBI Taxonomy" id="13489"/>
    <lineage>
        <taxon>Eukaryota</taxon>
        <taxon>Metazoa</taxon>
        <taxon>Chordata</taxon>
        <taxon>Craniata</taxon>
        <taxon>Vertebrata</taxon>
        <taxon>Euteleostomi</taxon>
        <taxon>Actinopterygii</taxon>
        <taxon>Neopterygii</taxon>
        <taxon>Teleostei</taxon>
        <taxon>Neoteleostei</taxon>
        <taxon>Acanthomorphata</taxon>
        <taxon>Eupercaria</taxon>
        <taxon>Moronidae</taxon>
        <taxon>Dicentrarchus</taxon>
    </lineage>
</organism>
<dbReference type="Proteomes" id="UP000694389">
    <property type="component" value="Unassembled WGS sequence"/>
</dbReference>